<dbReference type="InterPro" id="IPR037041">
    <property type="entry name" value="Trigger_fac_C_sf"/>
</dbReference>
<reference evidence="9" key="1">
    <citation type="journal article" date="2021" name="PeerJ">
        <title>Extensive microbial diversity within the chicken gut microbiome revealed by metagenomics and culture.</title>
        <authorList>
            <person name="Gilroy R."/>
            <person name="Ravi A."/>
            <person name="Getino M."/>
            <person name="Pursley I."/>
            <person name="Horton D.L."/>
            <person name="Alikhan N.F."/>
            <person name="Baker D."/>
            <person name="Gharbi K."/>
            <person name="Hall N."/>
            <person name="Watson M."/>
            <person name="Adriaenssens E.M."/>
            <person name="Foster-Nyarko E."/>
            <person name="Jarju S."/>
            <person name="Secka A."/>
            <person name="Antonio M."/>
            <person name="Oren A."/>
            <person name="Chaudhuri R.R."/>
            <person name="La Ragione R."/>
            <person name="Hildebrand F."/>
            <person name="Pallen M.J."/>
        </authorList>
    </citation>
    <scope>NUCLEOTIDE SEQUENCE</scope>
    <source>
        <strain evidence="9">2239</strain>
    </source>
</reference>
<evidence type="ECO:0000259" key="8">
    <source>
        <dbReference type="PROSITE" id="PS50059"/>
    </source>
</evidence>
<feature type="chain" id="PRO_5038912045" description="peptidylprolyl isomerase" evidence="7">
    <location>
        <begin position="23"/>
        <end position="384"/>
    </location>
</feature>
<keyword evidence="3 5" id="KW-0697">Rotamase</keyword>
<dbReference type="InterPro" id="IPR001179">
    <property type="entry name" value="PPIase_FKBP_dom"/>
</dbReference>
<dbReference type="InterPro" id="IPR027304">
    <property type="entry name" value="Trigger_fact/SurA_dom_sf"/>
</dbReference>
<organism evidence="9 10">
    <name type="scientific">Candidatus Allofournierella pullicola</name>
    <dbReference type="NCBI Taxonomy" id="2838596"/>
    <lineage>
        <taxon>Bacteria</taxon>
        <taxon>Bacillati</taxon>
        <taxon>Bacillota</taxon>
        <taxon>Clostridia</taxon>
        <taxon>Eubacteriales</taxon>
        <taxon>Oscillospiraceae</taxon>
        <taxon>Allofournierella</taxon>
    </lineage>
</organism>
<dbReference type="InterPro" id="IPR008880">
    <property type="entry name" value="Trigger_fac_C"/>
</dbReference>
<feature type="region of interest" description="Disordered" evidence="6">
    <location>
        <begin position="28"/>
        <end position="47"/>
    </location>
</feature>
<evidence type="ECO:0000256" key="2">
    <source>
        <dbReference type="ARBA" id="ARBA00013194"/>
    </source>
</evidence>
<feature type="domain" description="PPIase FKBP-type" evidence="8">
    <location>
        <begin position="121"/>
        <end position="211"/>
    </location>
</feature>
<evidence type="ECO:0000313" key="10">
    <source>
        <dbReference type="Proteomes" id="UP000824193"/>
    </source>
</evidence>
<dbReference type="InterPro" id="IPR046357">
    <property type="entry name" value="PPIase_dom_sf"/>
</dbReference>
<reference evidence="9" key="2">
    <citation type="submission" date="2021-04" db="EMBL/GenBank/DDBJ databases">
        <authorList>
            <person name="Gilroy R."/>
        </authorList>
    </citation>
    <scope>NUCLEOTIDE SEQUENCE</scope>
    <source>
        <strain evidence="9">2239</strain>
    </source>
</reference>
<gene>
    <name evidence="9" type="ORF">H9865_09360</name>
</gene>
<evidence type="ECO:0000256" key="4">
    <source>
        <dbReference type="ARBA" id="ARBA00023235"/>
    </source>
</evidence>
<comment type="caution">
    <text evidence="9">The sequence shown here is derived from an EMBL/GenBank/DDBJ whole genome shotgun (WGS) entry which is preliminary data.</text>
</comment>
<dbReference type="Gene3D" id="1.10.3120.10">
    <property type="entry name" value="Trigger factor, C-terminal domain"/>
    <property type="match status" value="1"/>
</dbReference>
<dbReference type="GO" id="GO:0015031">
    <property type="term" value="P:protein transport"/>
    <property type="evidence" value="ECO:0007669"/>
    <property type="project" value="InterPro"/>
</dbReference>
<dbReference type="AlphaFoldDB" id="A0A9D2AEU6"/>
<dbReference type="Pfam" id="PF00254">
    <property type="entry name" value="FKBP_C"/>
    <property type="match status" value="1"/>
</dbReference>
<protein>
    <recommendedName>
        <fullName evidence="2 5">peptidylprolyl isomerase</fullName>
        <ecNumber evidence="2 5">5.2.1.8</ecNumber>
    </recommendedName>
</protein>
<dbReference type="EMBL" id="DXFW01000032">
    <property type="protein sequence ID" value="HIX06280.1"/>
    <property type="molecule type" value="Genomic_DNA"/>
</dbReference>
<dbReference type="GO" id="GO:0003755">
    <property type="term" value="F:peptidyl-prolyl cis-trans isomerase activity"/>
    <property type="evidence" value="ECO:0007669"/>
    <property type="project" value="UniProtKB-KW"/>
</dbReference>
<evidence type="ECO:0000313" key="9">
    <source>
        <dbReference type="EMBL" id="HIX06280.1"/>
    </source>
</evidence>
<keyword evidence="7" id="KW-0732">Signal</keyword>
<evidence type="ECO:0000256" key="7">
    <source>
        <dbReference type="SAM" id="SignalP"/>
    </source>
</evidence>
<dbReference type="PROSITE" id="PS50059">
    <property type="entry name" value="FKBP_PPIASE"/>
    <property type="match status" value="1"/>
</dbReference>
<dbReference type="Pfam" id="PF05698">
    <property type="entry name" value="Trigger_C"/>
    <property type="match status" value="1"/>
</dbReference>
<evidence type="ECO:0000256" key="1">
    <source>
        <dbReference type="ARBA" id="ARBA00000971"/>
    </source>
</evidence>
<dbReference type="EC" id="5.2.1.8" evidence="2 5"/>
<dbReference type="SUPFAM" id="SSF54534">
    <property type="entry name" value="FKBP-like"/>
    <property type="match status" value="1"/>
</dbReference>
<evidence type="ECO:0000256" key="3">
    <source>
        <dbReference type="ARBA" id="ARBA00023110"/>
    </source>
</evidence>
<dbReference type="SUPFAM" id="SSF109998">
    <property type="entry name" value="Triger factor/SurA peptide-binding domain-like"/>
    <property type="match status" value="1"/>
</dbReference>
<evidence type="ECO:0000256" key="5">
    <source>
        <dbReference type="PROSITE-ProRule" id="PRU00277"/>
    </source>
</evidence>
<feature type="compositionally biased region" description="Low complexity" evidence="6">
    <location>
        <begin position="28"/>
        <end position="44"/>
    </location>
</feature>
<accession>A0A9D2AEU6</accession>
<evidence type="ECO:0000256" key="6">
    <source>
        <dbReference type="SAM" id="MobiDB-lite"/>
    </source>
</evidence>
<name>A0A9D2AEU6_9FIRM</name>
<proteinExistence type="predicted"/>
<dbReference type="PROSITE" id="PS51257">
    <property type="entry name" value="PROKAR_LIPOPROTEIN"/>
    <property type="match status" value="1"/>
</dbReference>
<keyword evidence="4 5" id="KW-0413">Isomerase</keyword>
<dbReference type="Gene3D" id="3.10.50.40">
    <property type="match status" value="1"/>
</dbReference>
<sequence>MKSKMIRLGAAALALTMTAALAGCGSAASNSASGSSSTSGSGTSQDVPEMVEIDYSKYIDENGFWKDIHALDYVTLPEYKGVEVPAEEIEPTEEEMDSNRQSLLSQWAYYDEVTDRAVEDGDTVNIDYVGSVDGVEFTGGNTNGAGTTVTIGVTSYIDDFLEQLIGHKPGETFDVNVTFPEDYNDSTDADGNTVVLAGKDAVFTTTINYIQGDELLYPEMDDAFVAENLQSTYGWTTAAEAEEGIATAIRNTKKYNYMLDYLDQNSKITEVPAEISEYMREAQLAAINNQAASYGISVDTLMMLSGYGSEADYLTMLDEQLPEAAKFSLIRQAIAEQEGMTADEAELKELLGDNYDSYVEAYGLNYIKQDVLIGKVDQLLLDEN</sequence>
<feature type="signal peptide" evidence="7">
    <location>
        <begin position="1"/>
        <end position="22"/>
    </location>
</feature>
<dbReference type="GO" id="GO:0006457">
    <property type="term" value="P:protein folding"/>
    <property type="evidence" value="ECO:0007669"/>
    <property type="project" value="InterPro"/>
</dbReference>
<comment type="catalytic activity">
    <reaction evidence="1 5">
        <text>[protein]-peptidylproline (omega=180) = [protein]-peptidylproline (omega=0)</text>
        <dbReference type="Rhea" id="RHEA:16237"/>
        <dbReference type="Rhea" id="RHEA-COMP:10747"/>
        <dbReference type="Rhea" id="RHEA-COMP:10748"/>
        <dbReference type="ChEBI" id="CHEBI:83833"/>
        <dbReference type="ChEBI" id="CHEBI:83834"/>
        <dbReference type="EC" id="5.2.1.8"/>
    </reaction>
</comment>
<dbReference type="Proteomes" id="UP000824193">
    <property type="component" value="Unassembled WGS sequence"/>
</dbReference>